<dbReference type="InterPro" id="IPR029016">
    <property type="entry name" value="GAF-like_dom_sf"/>
</dbReference>
<dbReference type="Proteomes" id="UP000826254">
    <property type="component" value="Chromosome"/>
</dbReference>
<dbReference type="AlphaFoldDB" id="A0A8T8WBN9"/>
<dbReference type="Pfam" id="PF13185">
    <property type="entry name" value="GAF_2"/>
    <property type="match status" value="1"/>
</dbReference>
<accession>A0A8T8WBN9</accession>
<reference evidence="2 3" key="1">
    <citation type="journal article" date="2021" name="Int. J. Syst. Evol. Microbiol.">
        <title>Halobaculum halophilum sp. nov. and Halobaculum salinum sp. nov., isolated from salt lake and saline soil.</title>
        <authorList>
            <person name="Cui H.L."/>
            <person name="Shi X.W."/>
            <person name="Yin X.M."/>
            <person name="Yang X.Y."/>
            <person name="Hou J."/>
            <person name="Zhu L."/>
        </authorList>
    </citation>
    <scope>NUCLEOTIDE SEQUENCE [LARGE SCALE GENOMIC DNA]</scope>
    <source>
        <strain evidence="2 3">NBRC 109044</strain>
    </source>
</reference>
<dbReference type="Gene3D" id="3.30.450.40">
    <property type="match status" value="1"/>
</dbReference>
<dbReference type="EMBL" id="CP081958">
    <property type="protein sequence ID" value="QZP37260.1"/>
    <property type="molecule type" value="Genomic_DNA"/>
</dbReference>
<dbReference type="SUPFAM" id="SSF55781">
    <property type="entry name" value="GAF domain-like"/>
    <property type="match status" value="1"/>
</dbReference>
<feature type="domain" description="GAF" evidence="1">
    <location>
        <begin position="145"/>
        <end position="279"/>
    </location>
</feature>
<dbReference type="InterPro" id="IPR003018">
    <property type="entry name" value="GAF"/>
</dbReference>
<evidence type="ECO:0000313" key="3">
    <source>
        <dbReference type="Proteomes" id="UP000826254"/>
    </source>
</evidence>
<dbReference type="GeneID" id="67179152"/>
<name>A0A8T8WBN9_9EURY</name>
<evidence type="ECO:0000313" key="2">
    <source>
        <dbReference type="EMBL" id="QZP37260.1"/>
    </source>
</evidence>
<proteinExistence type="predicted"/>
<dbReference type="KEGG" id="hmp:K6T50_13380"/>
<gene>
    <name evidence="2" type="ORF">K6T50_13380</name>
</gene>
<organism evidence="2 3">
    <name type="scientific">Halobaculum magnesiiphilum</name>
    <dbReference type="NCBI Taxonomy" id="1017351"/>
    <lineage>
        <taxon>Archaea</taxon>
        <taxon>Methanobacteriati</taxon>
        <taxon>Methanobacteriota</taxon>
        <taxon>Stenosarchaea group</taxon>
        <taxon>Halobacteria</taxon>
        <taxon>Halobacteriales</taxon>
        <taxon>Haloferacaceae</taxon>
        <taxon>Halobaculum</taxon>
    </lineage>
</organism>
<dbReference type="RefSeq" id="WP_222607071.1">
    <property type="nucleotide sequence ID" value="NZ_CP081958.1"/>
</dbReference>
<keyword evidence="3" id="KW-1185">Reference proteome</keyword>
<protein>
    <submittedName>
        <fullName evidence="2">GAF domain-containing protein</fullName>
    </submittedName>
</protein>
<evidence type="ECO:0000259" key="1">
    <source>
        <dbReference type="SMART" id="SM00065"/>
    </source>
</evidence>
<dbReference type="SMART" id="SM00065">
    <property type="entry name" value="GAF"/>
    <property type="match status" value="1"/>
</dbReference>
<sequence>MATVHDARVLVAVSDRTPSDYGGDVVEAIEAGLNATVLSKRGSVATEYLRELGPTLDCVVAVSDRSSCVENLAPAAGEVPLVVYGDEVPSVPVDEVVATDGGTDLLARRVSERIERARERDALAEANTKLSALNTYTRELTGCETVREVSDTVVEAVTNALGHEEVVLAMLDDGTFFPYGHTLPNDYDVEADTDEGVIGRTYRTEETQIVNEYDADPDKIRDADDVASVLSTPVGDHGVLQVTTDREGAFDQQDAEFLEIVASHAAEALARLQREADLRVERDRLHYFFDGIKSPAVYVESTDGDEPVLVEVNTAYEALFGADGVGNPVSEGFPTETERELFGFDGPDEVVHRDITRETTDGPADLIVGAVPIPLSGVETAAFGLYAADVEFP</sequence>